<dbReference type="AlphaFoldDB" id="A0A0M3UG84"/>
<organism evidence="1 2">
    <name type="scientific">Arthrobacter alpinus</name>
    <dbReference type="NCBI Taxonomy" id="656366"/>
    <lineage>
        <taxon>Bacteria</taxon>
        <taxon>Bacillati</taxon>
        <taxon>Actinomycetota</taxon>
        <taxon>Actinomycetes</taxon>
        <taxon>Micrococcales</taxon>
        <taxon>Micrococcaceae</taxon>
        <taxon>Arthrobacter</taxon>
    </lineage>
</organism>
<gene>
    <name evidence="1" type="ORF">AOC05_10555</name>
</gene>
<dbReference type="InterPro" id="IPR046039">
    <property type="entry name" value="DUF5997"/>
</dbReference>
<evidence type="ECO:0000313" key="2">
    <source>
        <dbReference type="Proteomes" id="UP000062833"/>
    </source>
</evidence>
<dbReference type="Proteomes" id="UP000062833">
    <property type="component" value="Chromosome"/>
</dbReference>
<dbReference type="EMBL" id="CP012677">
    <property type="protein sequence ID" value="ALE92645.1"/>
    <property type="molecule type" value="Genomic_DNA"/>
</dbReference>
<accession>A0A0M3UG84</accession>
<protein>
    <submittedName>
        <fullName evidence="1">Uncharacterized protein</fullName>
    </submittedName>
</protein>
<dbReference type="RefSeq" id="WP_062007188.1">
    <property type="nucleotide sequence ID" value="NZ_CP012677.1"/>
</dbReference>
<reference evidence="2" key="1">
    <citation type="submission" date="2015-09" db="EMBL/GenBank/DDBJ databases">
        <title>Complete genome of Arthrobacter alpinus strain R3.8.</title>
        <authorList>
            <person name="See-Too W.S."/>
            <person name="Chan K.G."/>
        </authorList>
    </citation>
    <scope>NUCLEOTIDE SEQUENCE [LARGE SCALE GENOMIC DNA]</scope>
    <source>
        <strain evidence="2">R3.8</strain>
    </source>
</reference>
<dbReference type="PATRIC" id="fig|656366.3.peg.2282"/>
<dbReference type="KEGG" id="aaq:AOC05_10555"/>
<evidence type="ECO:0000313" key="1">
    <source>
        <dbReference type="EMBL" id="ALE92645.1"/>
    </source>
</evidence>
<sequence length="134" mass="15287">MANNSSTSNPSLNRRQIAQALNIPPEMAARNGIPSRMKTSEVNELDANPPAWLAQSRANSTGKRPIWVELRCYLCDFHEIARPKKWWPEFTFVLCDFHYNDELPSPAPGWRRSEFDGVGSRFRGIVDSQDLQDP</sequence>
<dbReference type="Pfam" id="PF19460">
    <property type="entry name" value="DUF5997"/>
    <property type="match status" value="1"/>
</dbReference>
<proteinExistence type="predicted"/>
<name>A0A0M3UG84_9MICC</name>
<dbReference type="OrthoDB" id="5112178at2"/>
<keyword evidence="2" id="KW-1185">Reference proteome</keyword>